<reference evidence="2 3" key="1">
    <citation type="submission" date="2024-01" db="EMBL/GenBank/DDBJ databases">
        <title>Genome assemblies of Stephania.</title>
        <authorList>
            <person name="Yang L."/>
        </authorList>
    </citation>
    <scope>NUCLEOTIDE SEQUENCE [LARGE SCALE GENOMIC DNA]</scope>
    <source>
        <strain evidence="2">JXDWG</strain>
        <tissue evidence="2">Leaf</tissue>
    </source>
</reference>
<feature type="region of interest" description="Disordered" evidence="1">
    <location>
        <begin position="116"/>
        <end position="135"/>
    </location>
</feature>
<keyword evidence="3" id="KW-1185">Reference proteome</keyword>
<evidence type="ECO:0000256" key="1">
    <source>
        <dbReference type="SAM" id="MobiDB-lite"/>
    </source>
</evidence>
<dbReference type="EMBL" id="JBBNAG010000004">
    <property type="protein sequence ID" value="KAK9141406.1"/>
    <property type="molecule type" value="Genomic_DNA"/>
</dbReference>
<evidence type="ECO:0000313" key="2">
    <source>
        <dbReference type="EMBL" id="KAK9141406.1"/>
    </source>
</evidence>
<dbReference type="Pfam" id="PF02330">
    <property type="entry name" value="MAM33"/>
    <property type="match status" value="1"/>
</dbReference>
<dbReference type="GO" id="GO:0005759">
    <property type="term" value="C:mitochondrial matrix"/>
    <property type="evidence" value="ECO:0007669"/>
    <property type="project" value="InterPro"/>
</dbReference>
<sequence>MPVVSSLPSPSKGGNPSSSAKKVEKYTGLICKIDNGDKMFREKILAIKHMKILFPTGYWSARLNPGRKTTQNRVVRIFVQNHQAPYLRTLQDVSDFVTRKYQDEVIKVEVHMTSLVTGNHEGGGDDDEEDSSKGGNSSIPLVVSVVKGNGQFLEFGVTAYADEIAIESLSVKDSNASQDDIPYEGPDFGSLDENLQRAFHKYLEIRGIKPSTTNFLHEYMINKDSREYLVWLKNLKKFIEK</sequence>
<dbReference type="Gene3D" id="3.10.280.10">
    <property type="entry name" value="Mitochondrial glycoprotein"/>
    <property type="match status" value="1"/>
</dbReference>
<proteinExistence type="predicted"/>
<gene>
    <name evidence="2" type="ORF">Scep_011087</name>
</gene>
<name>A0AAP0JWL4_9MAGN</name>
<protein>
    <recommendedName>
        <fullName evidence="4">Mitochondrial glycoprotein</fullName>
    </recommendedName>
</protein>
<dbReference type="SUPFAM" id="SSF54529">
    <property type="entry name" value="Mitochondrial glycoprotein MAM33-like"/>
    <property type="match status" value="1"/>
</dbReference>
<evidence type="ECO:0008006" key="4">
    <source>
        <dbReference type="Google" id="ProtNLM"/>
    </source>
</evidence>
<organism evidence="2 3">
    <name type="scientific">Stephania cephalantha</name>
    <dbReference type="NCBI Taxonomy" id="152367"/>
    <lineage>
        <taxon>Eukaryota</taxon>
        <taxon>Viridiplantae</taxon>
        <taxon>Streptophyta</taxon>
        <taxon>Embryophyta</taxon>
        <taxon>Tracheophyta</taxon>
        <taxon>Spermatophyta</taxon>
        <taxon>Magnoliopsida</taxon>
        <taxon>Ranunculales</taxon>
        <taxon>Menispermaceae</taxon>
        <taxon>Menispermoideae</taxon>
        <taxon>Cissampelideae</taxon>
        <taxon>Stephania</taxon>
    </lineage>
</organism>
<accession>A0AAP0JWL4</accession>
<feature type="region of interest" description="Disordered" evidence="1">
    <location>
        <begin position="1"/>
        <end position="20"/>
    </location>
</feature>
<comment type="caution">
    <text evidence="2">The sequence shown here is derived from an EMBL/GenBank/DDBJ whole genome shotgun (WGS) entry which is preliminary data.</text>
</comment>
<dbReference type="AlphaFoldDB" id="A0AAP0JWL4"/>
<dbReference type="InterPro" id="IPR036561">
    <property type="entry name" value="MAM33_sf"/>
</dbReference>
<dbReference type="Proteomes" id="UP001419268">
    <property type="component" value="Unassembled WGS sequence"/>
</dbReference>
<dbReference type="PANTHER" id="PTHR10826:SF41">
    <property type="entry name" value="MITOCHONDRIAL GLYCOPROTEIN FAMILY PROTEIN"/>
    <property type="match status" value="1"/>
</dbReference>
<evidence type="ECO:0000313" key="3">
    <source>
        <dbReference type="Proteomes" id="UP001419268"/>
    </source>
</evidence>
<dbReference type="PANTHER" id="PTHR10826">
    <property type="entry name" value="COMPLEMENT COMPONENT 1"/>
    <property type="match status" value="1"/>
</dbReference>
<dbReference type="InterPro" id="IPR003428">
    <property type="entry name" value="MAM33"/>
</dbReference>